<dbReference type="InterPro" id="IPR036976">
    <property type="entry name" value="RimM_N_sf"/>
</dbReference>
<gene>
    <name evidence="5" type="primary">rimM</name>
    <name evidence="9" type="ORF">DW352_19855</name>
</gene>
<evidence type="ECO:0000259" key="7">
    <source>
        <dbReference type="Pfam" id="PF01782"/>
    </source>
</evidence>
<dbReference type="InterPro" id="IPR011033">
    <property type="entry name" value="PRC_barrel-like_sf"/>
</dbReference>
<comment type="subcellular location">
    <subcellularLocation>
        <location evidence="5">Cytoplasm</location>
    </subcellularLocation>
</comment>
<dbReference type="InterPro" id="IPR009000">
    <property type="entry name" value="Transl_B-barrel_sf"/>
</dbReference>
<dbReference type="RefSeq" id="WP_115692955.1">
    <property type="nucleotide sequence ID" value="NZ_CP031417.1"/>
</dbReference>
<name>A0A346A079_9HYPH</name>
<evidence type="ECO:0000313" key="10">
    <source>
        <dbReference type="Proteomes" id="UP000254889"/>
    </source>
</evidence>
<evidence type="ECO:0000256" key="5">
    <source>
        <dbReference type="HAMAP-Rule" id="MF_00014"/>
    </source>
</evidence>
<accession>A0A346A079</accession>
<evidence type="ECO:0000256" key="6">
    <source>
        <dbReference type="SAM" id="MobiDB-lite"/>
    </source>
</evidence>
<dbReference type="NCBIfam" id="TIGR02273">
    <property type="entry name" value="16S_RimM"/>
    <property type="match status" value="1"/>
</dbReference>
<evidence type="ECO:0000256" key="2">
    <source>
        <dbReference type="ARBA" id="ARBA00022517"/>
    </source>
</evidence>
<dbReference type="GO" id="GO:0043022">
    <property type="term" value="F:ribosome binding"/>
    <property type="evidence" value="ECO:0007669"/>
    <property type="project" value="InterPro"/>
</dbReference>
<dbReference type="Pfam" id="PF01782">
    <property type="entry name" value="RimM"/>
    <property type="match status" value="1"/>
</dbReference>
<dbReference type="GO" id="GO:0006364">
    <property type="term" value="P:rRNA processing"/>
    <property type="evidence" value="ECO:0007669"/>
    <property type="project" value="UniProtKB-UniRule"/>
</dbReference>
<dbReference type="KEGG" id="ptaw:DW352_19855"/>
<dbReference type="Gene3D" id="2.30.30.240">
    <property type="entry name" value="PRC-barrel domain"/>
    <property type="match status" value="1"/>
</dbReference>
<keyword evidence="1 5" id="KW-0963">Cytoplasm</keyword>
<keyword evidence="4 5" id="KW-0143">Chaperone</keyword>
<keyword evidence="3 5" id="KW-0698">rRNA processing</keyword>
<dbReference type="SUPFAM" id="SSF50346">
    <property type="entry name" value="PRC-barrel domain"/>
    <property type="match status" value="1"/>
</dbReference>
<proteinExistence type="inferred from homology"/>
<keyword evidence="10" id="KW-1185">Reference proteome</keyword>
<dbReference type="InterPro" id="IPR002676">
    <property type="entry name" value="RimM_N"/>
</dbReference>
<dbReference type="Gene3D" id="2.40.30.60">
    <property type="entry name" value="RimM"/>
    <property type="match status" value="1"/>
</dbReference>
<evidence type="ECO:0000256" key="1">
    <source>
        <dbReference type="ARBA" id="ARBA00022490"/>
    </source>
</evidence>
<keyword evidence="2 5" id="KW-0690">Ribosome biogenesis</keyword>
<feature type="domain" description="RimM N-terminal" evidence="7">
    <location>
        <begin position="8"/>
        <end position="86"/>
    </location>
</feature>
<evidence type="ECO:0000256" key="4">
    <source>
        <dbReference type="ARBA" id="ARBA00023186"/>
    </source>
</evidence>
<dbReference type="HAMAP" id="MF_00014">
    <property type="entry name" value="Ribosome_mat_RimM"/>
    <property type="match status" value="1"/>
</dbReference>
<evidence type="ECO:0000313" key="9">
    <source>
        <dbReference type="EMBL" id="AXK82576.1"/>
    </source>
</evidence>
<dbReference type="GO" id="GO:0005737">
    <property type="term" value="C:cytoplasm"/>
    <property type="evidence" value="ECO:0007669"/>
    <property type="project" value="UniProtKB-SubCell"/>
</dbReference>
<dbReference type="Pfam" id="PF24986">
    <property type="entry name" value="PRC_RimM"/>
    <property type="match status" value="1"/>
</dbReference>
<dbReference type="PANTHER" id="PTHR33692:SF1">
    <property type="entry name" value="RIBOSOME MATURATION FACTOR RIMM"/>
    <property type="match status" value="1"/>
</dbReference>
<feature type="region of interest" description="Disordered" evidence="6">
    <location>
        <begin position="169"/>
        <end position="188"/>
    </location>
</feature>
<dbReference type="SUPFAM" id="SSF50447">
    <property type="entry name" value="Translation proteins"/>
    <property type="match status" value="1"/>
</dbReference>
<dbReference type="GO" id="GO:0042274">
    <property type="term" value="P:ribosomal small subunit biogenesis"/>
    <property type="evidence" value="ECO:0007669"/>
    <property type="project" value="UniProtKB-UniRule"/>
</dbReference>
<dbReference type="Proteomes" id="UP000254889">
    <property type="component" value="Chromosome"/>
</dbReference>
<dbReference type="PANTHER" id="PTHR33692">
    <property type="entry name" value="RIBOSOME MATURATION FACTOR RIMM"/>
    <property type="match status" value="1"/>
</dbReference>
<comment type="function">
    <text evidence="5">An accessory protein needed during the final step in the assembly of 30S ribosomal subunit, possibly for assembly of the head region. Essential for efficient processing of 16S rRNA. May be needed both before and after RbfA during the maturation of 16S rRNA. It has affinity for free ribosomal 30S subunits but not for 70S ribosomes.</text>
</comment>
<dbReference type="GO" id="GO:0005840">
    <property type="term" value="C:ribosome"/>
    <property type="evidence" value="ECO:0007669"/>
    <property type="project" value="InterPro"/>
</dbReference>
<dbReference type="AlphaFoldDB" id="A0A346A079"/>
<feature type="domain" description="Ribosome maturation factor RimM PRC barrel" evidence="8">
    <location>
        <begin position="100"/>
        <end position="166"/>
    </location>
</feature>
<dbReference type="EMBL" id="CP031417">
    <property type="protein sequence ID" value="AXK82576.1"/>
    <property type="molecule type" value="Genomic_DNA"/>
</dbReference>
<comment type="domain">
    <text evidence="5">The PRC barrel domain binds ribosomal protein uS19.</text>
</comment>
<protein>
    <recommendedName>
        <fullName evidence="5">Ribosome maturation factor RimM</fullName>
    </recommendedName>
</protein>
<organism evidence="9 10">
    <name type="scientific">Pseudolabrys taiwanensis</name>
    <dbReference type="NCBI Taxonomy" id="331696"/>
    <lineage>
        <taxon>Bacteria</taxon>
        <taxon>Pseudomonadati</taxon>
        <taxon>Pseudomonadota</taxon>
        <taxon>Alphaproteobacteria</taxon>
        <taxon>Hyphomicrobiales</taxon>
        <taxon>Xanthobacteraceae</taxon>
        <taxon>Pseudolabrys</taxon>
    </lineage>
</organism>
<dbReference type="InterPro" id="IPR011961">
    <property type="entry name" value="RimM"/>
</dbReference>
<evidence type="ECO:0000259" key="8">
    <source>
        <dbReference type="Pfam" id="PF24986"/>
    </source>
</evidence>
<evidence type="ECO:0000256" key="3">
    <source>
        <dbReference type="ARBA" id="ARBA00022552"/>
    </source>
</evidence>
<sequence length="188" mass="20246">MRSDKVRVARIGAAHGVRGEVKLWSFTEDPLAVADYAPLETRDGKQQFEIESLRPAKDFLVARLKGVGDRNAAEALRNVELFVPRERLPDIDEDDTWYYADLVDLAAVSPDGAAIGTVLAVHNFGGGDIVEIQPAAGGKTLLLPFTQAVVPEVDIKGGRIVIVLPADETEEEPVVPNAAHSRESGNPA</sequence>
<comment type="similarity">
    <text evidence="5">Belongs to the RimM family.</text>
</comment>
<reference evidence="9 10" key="1">
    <citation type="submission" date="2018-07" db="EMBL/GenBank/DDBJ databases">
        <authorList>
            <person name="Quirk P.G."/>
            <person name="Krulwich T.A."/>
        </authorList>
    </citation>
    <scope>NUCLEOTIDE SEQUENCE [LARGE SCALE GENOMIC DNA]</scope>
    <source>
        <strain evidence="9 10">CC-BB4</strain>
    </source>
</reference>
<dbReference type="InterPro" id="IPR056792">
    <property type="entry name" value="PRC_RimM"/>
</dbReference>
<comment type="subunit">
    <text evidence="5">Binds ribosomal protein uS19.</text>
</comment>
<dbReference type="OrthoDB" id="9788191at2"/>